<sequence>MHLGSWRCTNMAVGVGYRVEHRLCGGDVYDSAFKKKTLGNLIMNLCGGVFATFAILLALRLHLNRFLLKRVLRNFLMEFIHTSQSKPGYAIFNNGFMLNIYNPTDLEQLKNRNWEL</sequence>
<keyword evidence="1" id="KW-1133">Transmembrane helix</keyword>
<organism evidence="2 3">
    <name type="scientific">Canavalia gladiata</name>
    <name type="common">Sword bean</name>
    <name type="synonym">Dolichos gladiatus</name>
    <dbReference type="NCBI Taxonomy" id="3824"/>
    <lineage>
        <taxon>Eukaryota</taxon>
        <taxon>Viridiplantae</taxon>
        <taxon>Streptophyta</taxon>
        <taxon>Embryophyta</taxon>
        <taxon>Tracheophyta</taxon>
        <taxon>Spermatophyta</taxon>
        <taxon>Magnoliopsida</taxon>
        <taxon>eudicotyledons</taxon>
        <taxon>Gunneridae</taxon>
        <taxon>Pentapetalae</taxon>
        <taxon>rosids</taxon>
        <taxon>fabids</taxon>
        <taxon>Fabales</taxon>
        <taxon>Fabaceae</taxon>
        <taxon>Papilionoideae</taxon>
        <taxon>50 kb inversion clade</taxon>
        <taxon>NPAAA clade</taxon>
        <taxon>indigoferoid/millettioid clade</taxon>
        <taxon>Phaseoleae</taxon>
        <taxon>Canavalia</taxon>
    </lineage>
</organism>
<evidence type="ECO:0000313" key="3">
    <source>
        <dbReference type="Proteomes" id="UP001367508"/>
    </source>
</evidence>
<evidence type="ECO:0000313" key="2">
    <source>
        <dbReference type="EMBL" id="KAK7313771.1"/>
    </source>
</evidence>
<keyword evidence="1" id="KW-0472">Membrane</keyword>
<dbReference type="Proteomes" id="UP001367508">
    <property type="component" value="Unassembled WGS sequence"/>
</dbReference>
<dbReference type="EMBL" id="JAYMYQ010000009">
    <property type="protein sequence ID" value="KAK7313771.1"/>
    <property type="molecule type" value="Genomic_DNA"/>
</dbReference>
<feature type="transmembrane region" description="Helical" evidence="1">
    <location>
        <begin position="41"/>
        <end position="63"/>
    </location>
</feature>
<reference evidence="2 3" key="1">
    <citation type="submission" date="2024-01" db="EMBL/GenBank/DDBJ databases">
        <title>The genomes of 5 underutilized Papilionoideae crops provide insights into root nodulation and disease resistanc.</title>
        <authorList>
            <person name="Jiang F."/>
        </authorList>
    </citation>
    <scope>NUCLEOTIDE SEQUENCE [LARGE SCALE GENOMIC DNA]</scope>
    <source>
        <strain evidence="2">LVBAO_FW01</strain>
        <tissue evidence="2">Leaves</tissue>
    </source>
</reference>
<protein>
    <submittedName>
        <fullName evidence="2">Uncharacterized protein</fullName>
    </submittedName>
</protein>
<gene>
    <name evidence="2" type="ORF">VNO77_38969</name>
</gene>
<keyword evidence="3" id="KW-1185">Reference proteome</keyword>
<accession>A0AAN9KBT8</accession>
<keyword evidence="1" id="KW-0812">Transmembrane</keyword>
<evidence type="ECO:0000256" key="1">
    <source>
        <dbReference type="SAM" id="Phobius"/>
    </source>
</evidence>
<comment type="caution">
    <text evidence="2">The sequence shown here is derived from an EMBL/GenBank/DDBJ whole genome shotgun (WGS) entry which is preliminary data.</text>
</comment>
<name>A0AAN9KBT8_CANGL</name>
<dbReference type="AlphaFoldDB" id="A0AAN9KBT8"/>
<proteinExistence type="predicted"/>